<dbReference type="PANTHER" id="PTHR45947:SF3">
    <property type="entry name" value="SULFOQUINOVOSYL TRANSFERASE SQD2"/>
    <property type="match status" value="1"/>
</dbReference>
<feature type="domain" description="Glycosyl transferase family 1" evidence="1">
    <location>
        <begin position="191"/>
        <end position="352"/>
    </location>
</feature>
<keyword evidence="4" id="KW-1185">Reference proteome</keyword>
<accession>A0ABM8V3Z2</accession>
<proteinExistence type="predicted"/>
<dbReference type="PANTHER" id="PTHR45947">
    <property type="entry name" value="SULFOQUINOVOSYL TRANSFERASE SQD2"/>
    <property type="match status" value="1"/>
</dbReference>
<dbReference type="Gene3D" id="3.40.50.2000">
    <property type="entry name" value="Glycogen Phosphorylase B"/>
    <property type="match status" value="2"/>
</dbReference>
<dbReference type="RefSeq" id="WP_213484409.1">
    <property type="nucleotide sequence ID" value="NZ_CAJRAY010000043.1"/>
</dbReference>
<dbReference type="Pfam" id="PF00534">
    <property type="entry name" value="Glycos_transf_1"/>
    <property type="match status" value="1"/>
</dbReference>
<gene>
    <name evidence="3" type="primary">txxe 1615-yveN</name>
    <name evidence="3" type="ORF">TXXE_09425</name>
</gene>
<evidence type="ECO:0000259" key="2">
    <source>
        <dbReference type="Pfam" id="PF13439"/>
    </source>
</evidence>
<sequence length="396" mass="44335">MGQPAGRILFCATVAQHLERFHQPVMRWFKSRGWEVHAAAAGPLDLPWADRRFDVPFSRSPARLTNVRAYREVRRIIDEGGYRLIHCHTPTASALTRLAARRARRGGTRVLYTAHGFHFQAGGSKLSWMLYYPLERMLARLTDCLITINEEDFRLAADRRFPAGRIVRVHGVGVDLERFAPADAETRRGMRRRLGCGMDDQLLFYAAEFNKNKNQRMLIEALALLKDEFPRARLLLAGDGPLRPACEALAVRLGVGDRTHFLGFRPDIADWLPSLDIAVASSYREGLPVNVLEAMACGLPVVATSNRGHRELVNDGRSGWLVPPGDTRQMADRIRWLLLNPRDRAAFGGAGRGIVSSAYGLDTVMAEMRAIYASILGEMEIGTWAQRQESFTPSST</sequence>
<reference evidence="3 4" key="1">
    <citation type="submission" date="2021-04" db="EMBL/GenBank/DDBJ databases">
        <authorList>
            <person name="Rakotoarivonina H."/>
        </authorList>
    </citation>
    <scope>NUCLEOTIDE SEQUENCE [LARGE SCALE GENOMIC DNA]</scope>
    <source>
        <strain evidence="3 4">XE</strain>
    </source>
</reference>
<dbReference type="EMBL" id="CAJRAY010000043">
    <property type="protein sequence ID" value="CAG5086045.1"/>
    <property type="molecule type" value="Genomic_DNA"/>
</dbReference>
<dbReference type="CDD" id="cd03808">
    <property type="entry name" value="GT4_CapM-like"/>
    <property type="match status" value="1"/>
</dbReference>
<protein>
    <submittedName>
        <fullName evidence="3">Capsular polysaccharide biosynthesis protein,Glycosyl transferase Family 4, YveN</fullName>
    </submittedName>
</protein>
<dbReference type="SUPFAM" id="SSF53756">
    <property type="entry name" value="UDP-Glycosyltransferase/glycogen phosphorylase"/>
    <property type="match status" value="1"/>
</dbReference>
<evidence type="ECO:0000259" key="1">
    <source>
        <dbReference type="Pfam" id="PF00534"/>
    </source>
</evidence>
<dbReference type="InterPro" id="IPR050194">
    <property type="entry name" value="Glycosyltransferase_grp1"/>
</dbReference>
<dbReference type="GO" id="GO:0016740">
    <property type="term" value="F:transferase activity"/>
    <property type="evidence" value="ECO:0007669"/>
    <property type="project" value="UniProtKB-KW"/>
</dbReference>
<name>A0ABM8V3Z2_THEXY</name>
<dbReference type="InterPro" id="IPR028098">
    <property type="entry name" value="Glyco_trans_4-like_N"/>
</dbReference>
<keyword evidence="3" id="KW-0808">Transferase</keyword>
<dbReference type="Proteomes" id="UP000681526">
    <property type="component" value="Unassembled WGS sequence"/>
</dbReference>
<evidence type="ECO:0000313" key="3">
    <source>
        <dbReference type="EMBL" id="CAG5086045.1"/>
    </source>
</evidence>
<dbReference type="InterPro" id="IPR001296">
    <property type="entry name" value="Glyco_trans_1"/>
</dbReference>
<dbReference type="Pfam" id="PF13439">
    <property type="entry name" value="Glyco_transf_4"/>
    <property type="match status" value="1"/>
</dbReference>
<evidence type="ECO:0000313" key="4">
    <source>
        <dbReference type="Proteomes" id="UP000681526"/>
    </source>
</evidence>
<comment type="caution">
    <text evidence="3">The sequence shown here is derived from an EMBL/GenBank/DDBJ whole genome shotgun (WGS) entry which is preliminary data.</text>
</comment>
<organism evidence="3 4">
    <name type="scientific">Thermobacillus xylanilyticus</name>
    <dbReference type="NCBI Taxonomy" id="76633"/>
    <lineage>
        <taxon>Bacteria</taxon>
        <taxon>Bacillati</taxon>
        <taxon>Bacillota</taxon>
        <taxon>Bacilli</taxon>
        <taxon>Bacillales</taxon>
        <taxon>Paenibacillaceae</taxon>
        <taxon>Thermobacillus</taxon>
    </lineage>
</organism>
<feature type="domain" description="Glycosyltransferase subfamily 4-like N-terminal" evidence="2">
    <location>
        <begin position="27"/>
        <end position="178"/>
    </location>
</feature>